<evidence type="ECO:0000256" key="1">
    <source>
        <dbReference type="SAM" id="SignalP"/>
    </source>
</evidence>
<comment type="caution">
    <text evidence="2">The sequence shown here is derived from an EMBL/GenBank/DDBJ whole genome shotgun (WGS) entry which is preliminary data.</text>
</comment>
<keyword evidence="1" id="KW-0732">Signal</keyword>
<feature type="signal peptide" evidence="1">
    <location>
        <begin position="1"/>
        <end position="22"/>
    </location>
</feature>
<reference evidence="2 3" key="1">
    <citation type="submission" date="2020-01" db="EMBL/GenBank/DDBJ databases">
        <authorList>
            <person name="Kim M.K."/>
        </authorList>
    </citation>
    <scope>NUCLEOTIDE SEQUENCE [LARGE SCALE GENOMIC DNA]</scope>
    <source>
        <strain evidence="2 3">BT213</strain>
    </source>
</reference>
<protein>
    <submittedName>
        <fullName evidence="2">Uncharacterized protein</fullName>
    </submittedName>
</protein>
<dbReference type="EMBL" id="JAAEAA010000005">
    <property type="protein sequence ID" value="NDK55399.1"/>
    <property type="molecule type" value="Genomic_DNA"/>
</dbReference>
<dbReference type="RefSeq" id="WP_162345449.1">
    <property type="nucleotide sequence ID" value="NZ_JAAEAA010000005.1"/>
</dbReference>
<dbReference type="Proteomes" id="UP000478546">
    <property type="component" value="Unassembled WGS sequence"/>
</dbReference>
<evidence type="ECO:0000313" key="3">
    <source>
        <dbReference type="Proteomes" id="UP000478546"/>
    </source>
</evidence>
<gene>
    <name evidence="2" type="ORF">GWO68_05675</name>
</gene>
<sequence>MNLKRLLFSFCFTVLCWAGAMAQNCDPWIVQIYKQQYNAVPTAEECNIRNYNNGSWNSYEELTGYIRNYKNRQAAAKPSVTPAQNCDPWIVQIYQQEYRRNPTAEECNIRNYNNGSWGSYADLTTYIKAYQTKNSSTAKASVPATTVKLEGDPWIFKAYRELYRREPVALELNVNNYNGGSWASYAQLKRFVAEFQNSLKNHNAQIKTVDTANGNQLTGLYLNGEQVAVALISKNGGGVVAAGGMNVVSAGGANVVAAGGMNVISPGGGNVVSAGGANVVSAGGANVVSAGGANISMHQNMAGLSFGGRYSVQSAGTKVIPTSGKSALIIR</sequence>
<keyword evidence="3" id="KW-1185">Reference proteome</keyword>
<organism evidence="2 3">
    <name type="scientific">Pontibacter fetidus</name>
    <dbReference type="NCBI Taxonomy" id="2700082"/>
    <lineage>
        <taxon>Bacteria</taxon>
        <taxon>Pseudomonadati</taxon>
        <taxon>Bacteroidota</taxon>
        <taxon>Cytophagia</taxon>
        <taxon>Cytophagales</taxon>
        <taxon>Hymenobacteraceae</taxon>
        <taxon>Pontibacter</taxon>
    </lineage>
</organism>
<proteinExistence type="predicted"/>
<accession>A0A6B2GWT8</accession>
<evidence type="ECO:0000313" key="2">
    <source>
        <dbReference type="EMBL" id="NDK55399.1"/>
    </source>
</evidence>
<name>A0A6B2GWT8_9BACT</name>
<feature type="chain" id="PRO_5025472665" evidence="1">
    <location>
        <begin position="23"/>
        <end position="331"/>
    </location>
</feature>
<dbReference type="AlphaFoldDB" id="A0A6B2GWT8"/>